<evidence type="ECO:0000256" key="4">
    <source>
        <dbReference type="ARBA" id="ARBA00023040"/>
    </source>
</evidence>
<evidence type="ECO:0000256" key="6">
    <source>
        <dbReference type="ARBA" id="ARBA00023170"/>
    </source>
</evidence>
<dbReference type="PANTHER" id="PTHR10519">
    <property type="entry name" value="GABA-B RECEPTOR"/>
    <property type="match status" value="1"/>
</dbReference>
<dbReference type="Pfam" id="PF00003">
    <property type="entry name" value="7tm_3"/>
    <property type="match status" value="1"/>
</dbReference>
<feature type="transmembrane region" description="Helical" evidence="9">
    <location>
        <begin position="125"/>
        <end position="143"/>
    </location>
</feature>
<evidence type="ECO:0000313" key="12">
    <source>
        <dbReference type="Proteomes" id="UP000023152"/>
    </source>
</evidence>
<keyword evidence="6 11" id="KW-0675">Receptor</keyword>
<comment type="caution">
    <text evidence="11">The sequence shown here is derived from an EMBL/GenBank/DDBJ whole genome shotgun (WGS) entry which is preliminary data.</text>
</comment>
<evidence type="ECO:0000256" key="8">
    <source>
        <dbReference type="ARBA" id="ARBA00023224"/>
    </source>
</evidence>
<feature type="domain" description="G-protein coupled receptors family 3 profile" evidence="10">
    <location>
        <begin position="52"/>
        <end position="309"/>
    </location>
</feature>
<keyword evidence="4" id="KW-0297">G-protein coupled receptor</keyword>
<feature type="transmembrane region" description="Helical" evidence="9">
    <location>
        <begin position="220"/>
        <end position="239"/>
    </location>
</feature>
<dbReference type="PRINTS" id="PR01176">
    <property type="entry name" value="GABABRECEPTR"/>
</dbReference>
<evidence type="ECO:0000256" key="7">
    <source>
        <dbReference type="ARBA" id="ARBA00023180"/>
    </source>
</evidence>
<feature type="transmembrane region" description="Helical" evidence="9">
    <location>
        <begin position="260"/>
        <end position="280"/>
    </location>
</feature>
<dbReference type="InterPro" id="IPR002455">
    <property type="entry name" value="GPCR3_GABA-B"/>
</dbReference>
<reference evidence="11 12" key="1">
    <citation type="journal article" date="2013" name="Curr. Biol.">
        <title>The Genome of the Foraminiferan Reticulomyxa filosa.</title>
        <authorList>
            <person name="Glockner G."/>
            <person name="Hulsmann N."/>
            <person name="Schleicher M."/>
            <person name="Noegel A.A."/>
            <person name="Eichinger L."/>
            <person name="Gallinger C."/>
            <person name="Pawlowski J."/>
            <person name="Sierra R."/>
            <person name="Euteneuer U."/>
            <person name="Pillet L."/>
            <person name="Moustafa A."/>
            <person name="Platzer M."/>
            <person name="Groth M."/>
            <person name="Szafranski K."/>
            <person name="Schliwa M."/>
        </authorList>
    </citation>
    <scope>NUCLEOTIDE SEQUENCE [LARGE SCALE GENOMIC DNA]</scope>
</reference>
<evidence type="ECO:0000313" key="11">
    <source>
        <dbReference type="EMBL" id="ETO29040.1"/>
    </source>
</evidence>
<organism evidence="11 12">
    <name type="scientific">Reticulomyxa filosa</name>
    <dbReference type="NCBI Taxonomy" id="46433"/>
    <lineage>
        <taxon>Eukaryota</taxon>
        <taxon>Sar</taxon>
        <taxon>Rhizaria</taxon>
        <taxon>Retaria</taxon>
        <taxon>Foraminifera</taxon>
        <taxon>Monothalamids</taxon>
        <taxon>Reticulomyxidae</taxon>
        <taxon>Reticulomyxa</taxon>
    </lineage>
</organism>
<feature type="transmembrane region" description="Helical" evidence="9">
    <location>
        <begin position="85"/>
        <end position="105"/>
    </location>
</feature>
<evidence type="ECO:0000256" key="9">
    <source>
        <dbReference type="SAM" id="Phobius"/>
    </source>
</evidence>
<keyword evidence="8" id="KW-0807">Transducer</keyword>
<accession>X6NRY2</accession>
<evidence type="ECO:0000256" key="2">
    <source>
        <dbReference type="ARBA" id="ARBA00022692"/>
    </source>
</evidence>
<feature type="transmembrane region" description="Helical" evidence="9">
    <location>
        <begin position="388"/>
        <end position="412"/>
    </location>
</feature>
<name>X6NRY2_RETFI</name>
<keyword evidence="12" id="KW-1185">Reference proteome</keyword>
<gene>
    <name evidence="11" type="ORF">RFI_08087</name>
</gene>
<keyword evidence="5 9" id="KW-0472">Membrane</keyword>
<feature type="transmembrane region" description="Helical" evidence="9">
    <location>
        <begin position="292"/>
        <end position="312"/>
    </location>
</feature>
<proteinExistence type="predicted"/>
<dbReference type="GO" id="GO:0004965">
    <property type="term" value="F:G protein-coupled GABA receptor activity"/>
    <property type="evidence" value="ECO:0007669"/>
    <property type="project" value="InterPro"/>
</dbReference>
<feature type="transmembrane region" description="Helical" evidence="9">
    <location>
        <begin position="164"/>
        <end position="191"/>
    </location>
</feature>
<keyword evidence="3 9" id="KW-1133">Transmembrane helix</keyword>
<keyword evidence="2 9" id="KW-0812">Transmembrane</keyword>
<dbReference type="EMBL" id="ASPP01006293">
    <property type="protein sequence ID" value="ETO29040.1"/>
    <property type="molecule type" value="Genomic_DNA"/>
</dbReference>
<evidence type="ECO:0000259" key="10">
    <source>
        <dbReference type="Pfam" id="PF00003"/>
    </source>
</evidence>
<evidence type="ECO:0000256" key="3">
    <source>
        <dbReference type="ARBA" id="ARBA00022989"/>
    </source>
</evidence>
<protein>
    <submittedName>
        <fullName evidence="11">G protein-coupled receptor</fullName>
    </submittedName>
</protein>
<keyword evidence="7" id="KW-0325">Glycoprotein</keyword>
<feature type="transmembrane region" description="Helical" evidence="9">
    <location>
        <begin position="52"/>
        <end position="73"/>
    </location>
</feature>
<feature type="non-terminal residue" evidence="11">
    <location>
        <position position="1"/>
    </location>
</feature>
<evidence type="ECO:0000256" key="5">
    <source>
        <dbReference type="ARBA" id="ARBA00023136"/>
    </source>
</evidence>
<evidence type="ECO:0000256" key="1">
    <source>
        <dbReference type="ARBA" id="ARBA00004141"/>
    </source>
</evidence>
<dbReference type="Proteomes" id="UP000023152">
    <property type="component" value="Unassembled WGS sequence"/>
</dbReference>
<dbReference type="AlphaFoldDB" id="X6NRY2"/>
<dbReference type="GO" id="GO:0038039">
    <property type="term" value="C:G protein-coupled receptor heterodimeric complex"/>
    <property type="evidence" value="ECO:0007669"/>
    <property type="project" value="TreeGrafter"/>
</dbReference>
<feature type="transmembrane region" description="Helical" evidence="9">
    <location>
        <begin position="432"/>
        <end position="450"/>
    </location>
</feature>
<sequence length="575" mass="67317">SLESIVDLKSESDWTDQFVVEKSTFPDISTAKWAQQTCFRGNAHVTNSLKSLVIECLVGVVCLILLFQIFAILSVHNSVVMKECAWKLCILYIVGGMCIVGSLFVELATSLSSCYAKLFLRHCGFVLSLGILFGKTWRLWSVFNSALHLKNFRMTVRKNNTKEYVCVCVCVCGDYQICILVWGCFGVYLGIRPYSFRTVVYDRYIYKTCYSESFPYVESVIYVCYGLAFLYIGRLAFNLRRVTKEWHLRSKGTIPKYNDNKWVVIISYNVLLMVTLLIIANHLSFADPSNHFLFVSVVQIVIIIMNTSLYIVPKLIANSSNKDESSRKRDVEFSATSSLQPWRYLIIDRQNKDNLDQDVDLIREYLEPFGFKVTFDNAGNMHIYLFRLFLLSLFFFFHYFIIIVIVCLFVYANLKKLDFKFPNFTHLLLLDKTLYCFFSFCHSFFQYLLLVSTRAHEMFDAQQQLKLNKKKQLIYLEIVFKNTNQQPLHKDDYLILLKNQTNFVFMLHLDLNAKKKTLKFGVKKLKKEEQGVAKIIFVLVLFELIKRRKEQQENVIMTYMLNIMLLKKIYYNFSI</sequence>
<comment type="subcellular location">
    <subcellularLocation>
        <location evidence="1">Membrane</location>
        <topology evidence="1">Multi-pass membrane protein</topology>
    </subcellularLocation>
</comment>
<dbReference type="InterPro" id="IPR017978">
    <property type="entry name" value="GPCR_3_C"/>
</dbReference>
<dbReference type="PANTHER" id="PTHR10519:SF20">
    <property type="entry name" value="G-PROTEIN COUPLED RECEPTOR 156-RELATED"/>
    <property type="match status" value="1"/>
</dbReference>